<evidence type="ECO:0000313" key="2">
    <source>
        <dbReference type="EMBL" id="KAJ8391929.1"/>
    </source>
</evidence>
<accession>A0AAD7RWZ8</accession>
<reference evidence="2" key="1">
    <citation type="journal article" date="2023" name="Science">
        <title>Genome structures resolve the early diversification of teleost fishes.</title>
        <authorList>
            <person name="Parey E."/>
            <person name="Louis A."/>
            <person name="Montfort J."/>
            <person name="Bouchez O."/>
            <person name="Roques C."/>
            <person name="Iampietro C."/>
            <person name="Lluch J."/>
            <person name="Castinel A."/>
            <person name="Donnadieu C."/>
            <person name="Desvignes T."/>
            <person name="Floi Bucao C."/>
            <person name="Jouanno E."/>
            <person name="Wen M."/>
            <person name="Mejri S."/>
            <person name="Dirks R."/>
            <person name="Jansen H."/>
            <person name="Henkel C."/>
            <person name="Chen W.J."/>
            <person name="Zahm M."/>
            <person name="Cabau C."/>
            <person name="Klopp C."/>
            <person name="Thompson A.W."/>
            <person name="Robinson-Rechavi M."/>
            <person name="Braasch I."/>
            <person name="Lecointre G."/>
            <person name="Bobe J."/>
            <person name="Postlethwait J.H."/>
            <person name="Berthelot C."/>
            <person name="Roest Crollius H."/>
            <person name="Guiguen Y."/>
        </authorList>
    </citation>
    <scope>NUCLEOTIDE SEQUENCE</scope>
    <source>
        <strain evidence="2">NC1722</strain>
    </source>
</reference>
<evidence type="ECO:0000313" key="3">
    <source>
        <dbReference type="Proteomes" id="UP001221898"/>
    </source>
</evidence>
<keyword evidence="3" id="KW-1185">Reference proteome</keyword>
<name>A0AAD7RWZ8_9TELE</name>
<protein>
    <submittedName>
        <fullName evidence="2">Uncharacterized protein</fullName>
    </submittedName>
</protein>
<comment type="caution">
    <text evidence="2">The sequence shown here is derived from an EMBL/GenBank/DDBJ whole genome shotgun (WGS) entry which is preliminary data.</text>
</comment>
<sequence length="126" mass="13537">MTGNEWPPKVSQRPPPNPQSTILQGRPSSAEGWRKEAPPDICITFLPSSVRDCTVLCYPGRNAEQASTRLSSAGLLLSQLPGQAVTCPEPSMCNACLLTRAKFKATLHLQISDSPYVCASLGTPLK</sequence>
<feature type="region of interest" description="Disordered" evidence="1">
    <location>
        <begin position="1"/>
        <end position="34"/>
    </location>
</feature>
<organism evidence="2 3">
    <name type="scientific">Aldrovandia affinis</name>
    <dbReference type="NCBI Taxonomy" id="143900"/>
    <lineage>
        <taxon>Eukaryota</taxon>
        <taxon>Metazoa</taxon>
        <taxon>Chordata</taxon>
        <taxon>Craniata</taxon>
        <taxon>Vertebrata</taxon>
        <taxon>Euteleostomi</taxon>
        <taxon>Actinopterygii</taxon>
        <taxon>Neopterygii</taxon>
        <taxon>Teleostei</taxon>
        <taxon>Notacanthiformes</taxon>
        <taxon>Halosauridae</taxon>
        <taxon>Aldrovandia</taxon>
    </lineage>
</organism>
<dbReference type="Proteomes" id="UP001221898">
    <property type="component" value="Unassembled WGS sequence"/>
</dbReference>
<proteinExistence type="predicted"/>
<evidence type="ECO:0000256" key="1">
    <source>
        <dbReference type="SAM" id="MobiDB-lite"/>
    </source>
</evidence>
<dbReference type="EMBL" id="JAINUG010000151">
    <property type="protein sequence ID" value="KAJ8391929.1"/>
    <property type="molecule type" value="Genomic_DNA"/>
</dbReference>
<dbReference type="AlphaFoldDB" id="A0AAD7RWZ8"/>
<gene>
    <name evidence="2" type="ORF">AAFF_G00084000</name>
</gene>